<gene>
    <name evidence="3" type="ORF">PanWU01x14_197370</name>
</gene>
<comment type="caution">
    <text evidence="3">The sequence shown here is derived from an EMBL/GenBank/DDBJ whole genome shotgun (WGS) entry which is preliminary data.</text>
</comment>
<proteinExistence type="predicted"/>
<feature type="transmembrane region" description="Helical" evidence="2">
    <location>
        <begin position="243"/>
        <end position="262"/>
    </location>
</feature>
<feature type="transmembrane region" description="Helical" evidence="2">
    <location>
        <begin position="274"/>
        <end position="296"/>
    </location>
</feature>
<evidence type="ECO:0000256" key="1">
    <source>
        <dbReference type="SAM" id="MobiDB-lite"/>
    </source>
</evidence>
<dbReference type="EMBL" id="JXTB01000198">
    <property type="protein sequence ID" value="PON54188.1"/>
    <property type="molecule type" value="Genomic_DNA"/>
</dbReference>
<reference evidence="4" key="1">
    <citation type="submission" date="2016-06" db="EMBL/GenBank/DDBJ databases">
        <title>Parallel loss of symbiosis genes in relatives of nitrogen-fixing non-legume Parasponia.</title>
        <authorList>
            <person name="Van Velzen R."/>
            <person name="Holmer R."/>
            <person name="Bu F."/>
            <person name="Rutten L."/>
            <person name="Van Zeijl A."/>
            <person name="Liu W."/>
            <person name="Santuari L."/>
            <person name="Cao Q."/>
            <person name="Sharma T."/>
            <person name="Shen D."/>
            <person name="Roswanjaya Y."/>
            <person name="Wardhani T."/>
            <person name="Kalhor M.S."/>
            <person name="Jansen J."/>
            <person name="Van den Hoogen J."/>
            <person name="Gungor B."/>
            <person name="Hartog M."/>
            <person name="Hontelez J."/>
            <person name="Verver J."/>
            <person name="Yang W.-C."/>
            <person name="Schijlen E."/>
            <person name="Repin R."/>
            <person name="Schilthuizen M."/>
            <person name="Schranz E."/>
            <person name="Heidstra R."/>
            <person name="Miyata K."/>
            <person name="Fedorova E."/>
            <person name="Kohlen W."/>
            <person name="Bisseling T."/>
            <person name="Smit S."/>
            <person name="Geurts R."/>
        </authorList>
    </citation>
    <scope>NUCLEOTIDE SEQUENCE [LARGE SCALE GENOMIC DNA]</scope>
    <source>
        <strain evidence="4">cv. WU1-14</strain>
    </source>
</reference>
<name>A0A2P5BZG5_PARAD</name>
<dbReference type="STRING" id="3476.A0A2P5BZG5"/>
<dbReference type="OrthoDB" id="1190074at2759"/>
<feature type="transmembrane region" description="Helical" evidence="2">
    <location>
        <begin position="89"/>
        <end position="115"/>
    </location>
</feature>
<protein>
    <submittedName>
        <fullName evidence="3">Transmembrane protein</fullName>
    </submittedName>
</protein>
<evidence type="ECO:0000313" key="4">
    <source>
        <dbReference type="Proteomes" id="UP000237105"/>
    </source>
</evidence>
<dbReference type="PANTHER" id="PTHR33133:SF7">
    <property type="entry name" value="F26K24.10 PROTEIN-RELATED"/>
    <property type="match status" value="1"/>
</dbReference>
<organism evidence="3 4">
    <name type="scientific">Parasponia andersonii</name>
    <name type="common">Sponia andersonii</name>
    <dbReference type="NCBI Taxonomy" id="3476"/>
    <lineage>
        <taxon>Eukaryota</taxon>
        <taxon>Viridiplantae</taxon>
        <taxon>Streptophyta</taxon>
        <taxon>Embryophyta</taxon>
        <taxon>Tracheophyta</taxon>
        <taxon>Spermatophyta</taxon>
        <taxon>Magnoliopsida</taxon>
        <taxon>eudicotyledons</taxon>
        <taxon>Gunneridae</taxon>
        <taxon>Pentapetalae</taxon>
        <taxon>rosids</taxon>
        <taxon>fabids</taxon>
        <taxon>Rosales</taxon>
        <taxon>Cannabaceae</taxon>
        <taxon>Parasponia</taxon>
    </lineage>
</organism>
<sequence length="360" mass="39547">CSSALKISNRSAMEASPSPALDVKVKTETNRILNAQRCHFLSLSFLFLFPPSVAITVYPMLQSYFSDSVAVILFGQASDDDHHQLAKTLLLALAFLLFTSVFSLCAAGSITYSAINAFHGQPLDLKSSIKSIPTSFFRLLGTNLLVQTISLFIAFVFVTVLVTSIAIARLMGFHTELSSSDLRMLCYVMVTALLSVLFYVQANWALSSVVAVAETTWGLASLKRSTSLVKGMRRGLVFRVSMTYGFHTTVMACALGFVSLSMGLDSATSEEWGWLINLLAAQVSMFSTFRTIYLLFETVATAVLYMYCNEAFVDHTHGVKNFSVEYVTLAVNDDDDDDNDKDEEKASPVVSKLDDGYNEV</sequence>
<keyword evidence="4" id="KW-1185">Reference proteome</keyword>
<feature type="transmembrane region" description="Helical" evidence="2">
    <location>
        <begin position="182"/>
        <end position="199"/>
    </location>
</feature>
<feature type="transmembrane region" description="Helical" evidence="2">
    <location>
        <begin position="40"/>
        <end position="61"/>
    </location>
</feature>
<evidence type="ECO:0000313" key="3">
    <source>
        <dbReference type="EMBL" id="PON54188.1"/>
    </source>
</evidence>
<feature type="transmembrane region" description="Helical" evidence="2">
    <location>
        <begin position="144"/>
        <end position="170"/>
    </location>
</feature>
<feature type="non-terminal residue" evidence="3">
    <location>
        <position position="1"/>
    </location>
</feature>
<dbReference type="Proteomes" id="UP000237105">
    <property type="component" value="Unassembled WGS sequence"/>
</dbReference>
<accession>A0A2P5BZG5</accession>
<dbReference type="AlphaFoldDB" id="A0A2P5BZG5"/>
<dbReference type="PANTHER" id="PTHR33133">
    <property type="entry name" value="OS08G0107100 PROTEIN-RELATED"/>
    <property type="match status" value="1"/>
</dbReference>
<feature type="region of interest" description="Disordered" evidence="1">
    <location>
        <begin position="333"/>
        <end position="360"/>
    </location>
</feature>
<keyword evidence="2" id="KW-0472">Membrane</keyword>
<evidence type="ECO:0000256" key="2">
    <source>
        <dbReference type="SAM" id="Phobius"/>
    </source>
</evidence>
<keyword evidence="2 3" id="KW-0812">Transmembrane</keyword>
<keyword evidence="2" id="KW-1133">Transmembrane helix</keyword>